<dbReference type="Proteomes" id="UP000595917">
    <property type="component" value="Chromosome"/>
</dbReference>
<dbReference type="InterPro" id="IPR010982">
    <property type="entry name" value="Lambda_DNA-bd_dom_sf"/>
</dbReference>
<dbReference type="InterPro" id="IPR050400">
    <property type="entry name" value="Bact_Cytoskel_RodZ"/>
</dbReference>
<gene>
    <name evidence="2" type="ORF">JFL75_02005</name>
</gene>
<dbReference type="Gene3D" id="1.10.260.40">
    <property type="entry name" value="lambda repressor-like DNA-binding domains"/>
    <property type="match status" value="1"/>
</dbReference>
<protein>
    <submittedName>
        <fullName evidence="2">Helix-turn-helix domain-containing protein</fullName>
    </submittedName>
</protein>
<dbReference type="AlphaFoldDB" id="A0A7T7XNQ8"/>
<accession>A0A7T7XNQ8</accession>
<dbReference type="RefSeq" id="WP_215627018.1">
    <property type="nucleotide sequence ID" value="NZ_CP067089.2"/>
</dbReference>
<keyword evidence="3" id="KW-1185">Reference proteome</keyword>
<evidence type="ECO:0000313" key="2">
    <source>
        <dbReference type="EMBL" id="QQO09715.1"/>
    </source>
</evidence>
<proteinExistence type="predicted"/>
<sequence length="372" mass="40706">MESLGEKLRNARESKGYSFDHVGRETNIARRYLEALEAEDFSKFPGEPYILGFLRNYGEYLGLDVQELMSLYRSLRIQEQPVPVEQLLKPQRHFPKPLLIVLIAVVLVGLIAGAVYGILQIPRADPAPVVQNRTPTEYTLETASLERRLYIGDSILIPVGNDQFKMELISLGDSALISSPLGTISLDLSQEKGIDLDGDGLDDISITLSDFIRNDPSKGGLIRFDLAGAGDMDMAGTGEAGAVLAAAGGSAPAVSPEVISGSAASAPAIFTSPSAYPFTLQATFKGYCMFRWESDRREREERYFHKADVQNIQAQNGIRMWVSNASAVRLQVIGGGRTVDLEIGGPGEVVVADLRWVRDDDGRYKLVLVRLD</sequence>
<dbReference type="PANTHER" id="PTHR34475">
    <property type="match status" value="1"/>
</dbReference>
<keyword evidence="1" id="KW-1133">Transmembrane helix</keyword>
<dbReference type="KEGG" id="bhc:JFL75_02005"/>
<feature type="transmembrane region" description="Helical" evidence="1">
    <location>
        <begin position="98"/>
        <end position="119"/>
    </location>
</feature>
<dbReference type="CDD" id="cd00093">
    <property type="entry name" value="HTH_XRE"/>
    <property type="match status" value="1"/>
</dbReference>
<keyword evidence="1" id="KW-0472">Membrane</keyword>
<name>A0A7T7XNQ8_9SPIR</name>
<reference evidence="2" key="1">
    <citation type="submission" date="2021-01" db="EMBL/GenBank/DDBJ databases">
        <title>Description of Breznakiella homolactica.</title>
        <authorList>
            <person name="Song Y."/>
            <person name="Brune A."/>
        </authorList>
    </citation>
    <scope>NUCLEOTIDE SEQUENCE</scope>
    <source>
        <strain evidence="2">RmG30</strain>
    </source>
</reference>
<dbReference type="Pfam" id="PF13413">
    <property type="entry name" value="HTH_25"/>
    <property type="match status" value="1"/>
</dbReference>
<evidence type="ECO:0000256" key="1">
    <source>
        <dbReference type="SAM" id="Phobius"/>
    </source>
</evidence>
<organism evidence="2 3">
    <name type="scientific">Breznakiella homolactica</name>
    <dbReference type="NCBI Taxonomy" id="2798577"/>
    <lineage>
        <taxon>Bacteria</taxon>
        <taxon>Pseudomonadati</taxon>
        <taxon>Spirochaetota</taxon>
        <taxon>Spirochaetia</taxon>
        <taxon>Spirochaetales</taxon>
        <taxon>Breznakiellaceae</taxon>
        <taxon>Breznakiella</taxon>
    </lineage>
</organism>
<dbReference type="GO" id="GO:0003677">
    <property type="term" value="F:DNA binding"/>
    <property type="evidence" value="ECO:0007669"/>
    <property type="project" value="InterPro"/>
</dbReference>
<keyword evidence="1" id="KW-0812">Transmembrane</keyword>
<dbReference type="InterPro" id="IPR001387">
    <property type="entry name" value="Cro/C1-type_HTH"/>
</dbReference>
<evidence type="ECO:0000313" key="3">
    <source>
        <dbReference type="Proteomes" id="UP000595917"/>
    </source>
</evidence>
<dbReference type="SUPFAM" id="SSF47413">
    <property type="entry name" value="lambda repressor-like DNA-binding domains"/>
    <property type="match status" value="1"/>
</dbReference>
<dbReference type="PANTHER" id="PTHR34475:SF1">
    <property type="entry name" value="CYTOSKELETON PROTEIN RODZ"/>
    <property type="match status" value="1"/>
</dbReference>
<dbReference type="EMBL" id="CP067089">
    <property type="protein sequence ID" value="QQO09715.1"/>
    <property type="molecule type" value="Genomic_DNA"/>
</dbReference>